<keyword evidence="3" id="KW-0812">Transmembrane</keyword>
<reference evidence="5" key="3">
    <citation type="submission" date="2015-06" db="UniProtKB">
        <authorList>
            <consortium name="EnsemblMetazoa"/>
        </authorList>
    </citation>
    <scope>IDENTIFICATION</scope>
</reference>
<evidence type="ECO:0000313" key="5">
    <source>
        <dbReference type="EnsemblMetazoa" id="CapteP200370"/>
    </source>
</evidence>
<dbReference type="InterPro" id="IPR051843">
    <property type="entry name" value="CPA1_transporter"/>
</dbReference>
<keyword evidence="3" id="KW-1133">Transmembrane helix</keyword>
<feature type="transmembrane region" description="Helical" evidence="3">
    <location>
        <begin position="353"/>
        <end position="370"/>
    </location>
</feature>
<dbReference type="STRING" id="283909.R7USL6"/>
<keyword evidence="3" id="KW-0472">Membrane</keyword>
<dbReference type="Proteomes" id="UP000014760">
    <property type="component" value="Unassembled WGS sequence"/>
</dbReference>
<organism evidence="4">
    <name type="scientific">Capitella teleta</name>
    <name type="common">Polychaete worm</name>
    <dbReference type="NCBI Taxonomy" id="283909"/>
    <lineage>
        <taxon>Eukaryota</taxon>
        <taxon>Metazoa</taxon>
        <taxon>Spiralia</taxon>
        <taxon>Lophotrochozoa</taxon>
        <taxon>Annelida</taxon>
        <taxon>Polychaeta</taxon>
        <taxon>Sedentaria</taxon>
        <taxon>Scolecida</taxon>
        <taxon>Capitellidae</taxon>
        <taxon>Capitella</taxon>
    </lineage>
</organism>
<evidence type="ECO:0000256" key="2">
    <source>
        <dbReference type="SAM" id="MobiDB-lite"/>
    </source>
</evidence>
<feature type="transmembrane region" description="Helical" evidence="3">
    <location>
        <begin position="440"/>
        <end position="461"/>
    </location>
</feature>
<name>R7USL6_CAPTE</name>
<evidence type="ECO:0000256" key="1">
    <source>
        <dbReference type="ARBA" id="ARBA00007367"/>
    </source>
</evidence>
<dbReference type="EMBL" id="AMQN01001002">
    <property type="status" value="NOT_ANNOTATED_CDS"/>
    <property type="molecule type" value="Genomic_DNA"/>
</dbReference>
<sequence length="590" mass="65145">MEAASDSGDELVGSVDISLEYDDYPLDLISPLAEETTDHYGNGHDYVISDGYDLYTSDAYLQTGITKRDDGVSPVKIWESRNGREILPKPQQNGRASFSPEDPGDGDTQENEKCGKPEENCSAVVKRWCRVFLTEYHPMPEKDTIKDRLIYGLRLPPHGVCARFLTSVATLAMLWLVAWIFSKDSSLPGGALFSLFVIVCGGQLVGAVLECLRIPGFVGMVLLGVLCRNVPVLNRILILPLHYLLTHFIRVLECCWVFLEFFSVANRKAITAANARGFSADDDILKRVTCHHSLHRQNSVHFEWHSTDSEGRLHHRPPGVPALSHGGSDRVHFGASVAGNLMDVGGLRRINSAFYRLLLTSTISLVFVFGSQQASLPGSGVAAILVLYYVLPVSWRKEGWRWSKSVIQWLLTWMVFVLDPLVHVLLGGCLVLEELGLIPAARACAVVLLGNMVRFVTAFLSVSGNGFTLGERLFASVAWIAKPGWQVHMTSYLLTSSSVDPLTEVYQQVVLLMVLTVIITAPLSAILPKVTGERLLPRKAPACTSELRALDPEGNSQNDVIRGFLDHKRTVVMFGERGMREVAVEMETVT</sequence>
<feature type="transmembrane region" description="Helical" evidence="3">
    <location>
        <begin position="187"/>
        <end position="209"/>
    </location>
</feature>
<dbReference type="PANTHER" id="PTHR31102">
    <property type="match status" value="1"/>
</dbReference>
<feature type="transmembrane region" description="Helical" evidence="3">
    <location>
        <begin position="506"/>
        <end position="527"/>
    </location>
</feature>
<dbReference type="GO" id="GO:0098662">
    <property type="term" value="P:inorganic cation transmembrane transport"/>
    <property type="evidence" value="ECO:0007669"/>
    <property type="project" value="TreeGrafter"/>
</dbReference>
<comment type="similarity">
    <text evidence="1">Belongs to the monovalent cation:proton antiporter 1 (CPA1) transporter (TC 2.A.36) family.</text>
</comment>
<gene>
    <name evidence="4" type="ORF">CAPTEDRAFT_200370</name>
</gene>
<dbReference type="AlphaFoldDB" id="R7USL6"/>
<dbReference type="PANTHER" id="PTHR31102:SF1">
    <property type="entry name" value="CATION_H+ EXCHANGER DOMAIN-CONTAINING PROTEIN"/>
    <property type="match status" value="1"/>
</dbReference>
<evidence type="ECO:0008006" key="7">
    <source>
        <dbReference type="Google" id="ProtNLM"/>
    </source>
</evidence>
<reference evidence="4 6" key="2">
    <citation type="journal article" date="2013" name="Nature">
        <title>Insights into bilaterian evolution from three spiralian genomes.</title>
        <authorList>
            <person name="Simakov O."/>
            <person name="Marletaz F."/>
            <person name="Cho S.J."/>
            <person name="Edsinger-Gonzales E."/>
            <person name="Havlak P."/>
            <person name="Hellsten U."/>
            <person name="Kuo D.H."/>
            <person name="Larsson T."/>
            <person name="Lv J."/>
            <person name="Arendt D."/>
            <person name="Savage R."/>
            <person name="Osoegawa K."/>
            <person name="de Jong P."/>
            <person name="Grimwood J."/>
            <person name="Chapman J.A."/>
            <person name="Shapiro H."/>
            <person name="Aerts A."/>
            <person name="Otillar R.P."/>
            <person name="Terry A.Y."/>
            <person name="Boore J.L."/>
            <person name="Grigoriev I.V."/>
            <person name="Lindberg D.R."/>
            <person name="Seaver E.C."/>
            <person name="Weisblat D.A."/>
            <person name="Putnam N.H."/>
            <person name="Rokhsar D.S."/>
        </authorList>
    </citation>
    <scope>NUCLEOTIDE SEQUENCE</scope>
    <source>
        <strain evidence="4 6">I ESC-2004</strain>
    </source>
</reference>
<dbReference type="HOGENOM" id="CLU_018415_4_1_1"/>
<dbReference type="EMBL" id="KB298217">
    <property type="protein sequence ID" value="ELU09499.1"/>
    <property type="molecule type" value="Genomic_DNA"/>
</dbReference>
<evidence type="ECO:0000256" key="3">
    <source>
        <dbReference type="SAM" id="Phobius"/>
    </source>
</evidence>
<feature type="transmembrane region" description="Helical" evidence="3">
    <location>
        <begin position="160"/>
        <end position="181"/>
    </location>
</feature>
<feature type="transmembrane region" description="Helical" evidence="3">
    <location>
        <begin position="216"/>
        <end position="238"/>
    </location>
</feature>
<protein>
    <recommendedName>
        <fullName evidence="7">Cation/H+ exchanger domain-containing protein</fullName>
    </recommendedName>
</protein>
<feature type="region of interest" description="Disordered" evidence="2">
    <location>
        <begin position="82"/>
        <end position="116"/>
    </location>
</feature>
<reference evidence="6" key="1">
    <citation type="submission" date="2012-12" db="EMBL/GenBank/DDBJ databases">
        <authorList>
            <person name="Hellsten U."/>
            <person name="Grimwood J."/>
            <person name="Chapman J.A."/>
            <person name="Shapiro H."/>
            <person name="Aerts A."/>
            <person name="Otillar R.P."/>
            <person name="Terry A.Y."/>
            <person name="Boore J.L."/>
            <person name="Simakov O."/>
            <person name="Marletaz F."/>
            <person name="Cho S.-J."/>
            <person name="Edsinger-Gonzales E."/>
            <person name="Havlak P."/>
            <person name="Kuo D.-H."/>
            <person name="Larsson T."/>
            <person name="Lv J."/>
            <person name="Arendt D."/>
            <person name="Savage R."/>
            <person name="Osoegawa K."/>
            <person name="de Jong P."/>
            <person name="Lindberg D.R."/>
            <person name="Seaver E.C."/>
            <person name="Weisblat D.A."/>
            <person name="Putnam N.H."/>
            <person name="Grigoriev I.V."/>
            <person name="Rokhsar D.S."/>
        </authorList>
    </citation>
    <scope>NUCLEOTIDE SEQUENCE</scope>
    <source>
        <strain evidence="6">I ESC-2004</strain>
    </source>
</reference>
<feature type="transmembrane region" description="Helical" evidence="3">
    <location>
        <begin position="407"/>
        <end position="428"/>
    </location>
</feature>
<accession>R7USL6</accession>
<evidence type="ECO:0000313" key="6">
    <source>
        <dbReference type="Proteomes" id="UP000014760"/>
    </source>
</evidence>
<dbReference type="EnsemblMetazoa" id="CapteT200370">
    <property type="protein sequence ID" value="CapteP200370"/>
    <property type="gene ID" value="CapteG200370"/>
</dbReference>
<evidence type="ECO:0000313" key="4">
    <source>
        <dbReference type="EMBL" id="ELU09499.1"/>
    </source>
</evidence>
<keyword evidence="6" id="KW-1185">Reference proteome</keyword>
<proteinExistence type="inferred from homology"/>
<feature type="transmembrane region" description="Helical" evidence="3">
    <location>
        <begin position="376"/>
        <end position="395"/>
    </location>
</feature>